<feature type="domain" description="HTH gntR-type" evidence="4">
    <location>
        <begin position="8"/>
        <end position="75"/>
    </location>
</feature>
<organism evidence="5 6">
    <name type="scientific">Thalassotalea nanhaiensis</name>
    <dbReference type="NCBI Taxonomy" id="3065648"/>
    <lineage>
        <taxon>Bacteria</taxon>
        <taxon>Pseudomonadati</taxon>
        <taxon>Pseudomonadota</taxon>
        <taxon>Gammaproteobacteria</taxon>
        <taxon>Alteromonadales</taxon>
        <taxon>Colwelliaceae</taxon>
        <taxon>Thalassotalea</taxon>
    </lineage>
</organism>
<dbReference type="EMBL" id="CP134146">
    <property type="protein sequence ID" value="WNC68474.1"/>
    <property type="molecule type" value="Genomic_DNA"/>
</dbReference>
<keyword evidence="6" id="KW-1185">Reference proteome</keyword>
<evidence type="ECO:0000313" key="5">
    <source>
        <dbReference type="EMBL" id="WNC68474.1"/>
    </source>
</evidence>
<dbReference type="Pfam" id="PF00392">
    <property type="entry name" value="GntR"/>
    <property type="match status" value="1"/>
</dbReference>
<dbReference type="SUPFAM" id="SSF48008">
    <property type="entry name" value="GntR ligand-binding domain-like"/>
    <property type="match status" value="1"/>
</dbReference>
<dbReference type="SUPFAM" id="SSF46785">
    <property type="entry name" value="Winged helix' DNA-binding domain"/>
    <property type="match status" value="1"/>
</dbReference>
<protein>
    <submittedName>
        <fullName evidence="5">GntR family transcriptional regulator</fullName>
    </submittedName>
</protein>
<dbReference type="PANTHER" id="PTHR43537">
    <property type="entry name" value="TRANSCRIPTIONAL REGULATOR, GNTR FAMILY"/>
    <property type="match status" value="1"/>
</dbReference>
<dbReference type="Pfam" id="PF07729">
    <property type="entry name" value="FCD"/>
    <property type="match status" value="1"/>
</dbReference>
<dbReference type="InterPro" id="IPR036390">
    <property type="entry name" value="WH_DNA-bd_sf"/>
</dbReference>
<evidence type="ECO:0000259" key="4">
    <source>
        <dbReference type="PROSITE" id="PS50949"/>
    </source>
</evidence>
<keyword evidence="3" id="KW-0804">Transcription</keyword>
<dbReference type="PANTHER" id="PTHR43537:SF5">
    <property type="entry name" value="UXU OPERON TRANSCRIPTIONAL REGULATOR"/>
    <property type="match status" value="1"/>
</dbReference>
<name>A0ABY9TI18_9GAMM</name>
<gene>
    <name evidence="5" type="ORF">RI845_18395</name>
</gene>
<evidence type="ECO:0000256" key="3">
    <source>
        <dbReference type="ARBA" id="ARBA00023163"/>
    </source>
</evidence>
<evidence type="ECO:0000313" key="6">
    <source>
        <dbReference type="Proteomes" id="UP001248581"/>
    </source>
</evidence>
<evidence type="ECO:0000256" key="1">
    <source>
        <dbReference type="ARBA" id="ARBA00023015"/>
    </source>
</evidence>
<dbReference type="Gene3D" id="1.10.10.10">
    <property type="entry name" value="Winged helix-like DNA-binding domain superfamily/Winged helix DNA-binding domain"/>
    <property type="match status" value="1"/>
</dbReference>
<dbReference type="Proteomes" id="UP001248581">
    <property type="component" value="Chromosome"/>
</dbReference>
<dbReference type="InterPro" id="IPR000524">
    <property type="entry name" value="Tscrpt_reg_HTH_GntR"/>
</dbReference>
<dbReference type="CDD" id="cd07377">
    <property type="entry name" value="WHTH_GntR"/>
    <property type="match status" value="1"/>
</dbReference>
<sequence length="202" mass="23142">MLDSTAIVSVREQIARQLRADIINGVLTEKTKLKEQELAARFNVSRGPVRDVLLQLTKEGLLISKNNCGVIVNSAPKAELQPLMVNLRVKIESHAIKMTINELTEEDFSQLDKILATMIKAFEEENYSLVTETDMAFHRYIVHKAGGDDLVNLWQPVIYRMRMNYKRISTPKECFEEHNQLLTYLKNKELKLALASLKDNVK</sequence>
<dbReference type="InterPro" id="IPR008920">
    <property type="entry name" value="TF_FadR/GntR_C"/>
</dbReference>
<dbReference type="PROSITE" id="PS50949">
    <property type="entry name" value="HTH_GNTR"/>
    <property type="match status" value="1"/>
</dbReference>
<dbReference type="PRINTS" id="PR00035">
    <property type="entry name" value="HTHGNTR"/>
</dbReference>
<accession>A0ABY9TI18</accession>
<dbReference type="Gene3D" id="1.20.120.530">
    <property type="entry name" value="GntR ligand-binding domain-like"/>
    <property type="match status" value="1"/>
</dbReference>
<evidence type="ECO:0000256" key="2">
    <source>
        <dbReference type="ARBA" id="ARBA00023125"/>
    </source>
</evidence>
<reference evidence="6" key="1">
    <citation type="submission" date="2023-09" db="EMBL/GenBank/DDBJ databases">
        <authorList>
            <person name="Li S."/>
            <person name="Li X."/>
            <person name="Zhang C."/>
            <person name="Zhao Z."/>
        </authorList>
    </citation>
    <scope>NUCLEOTIDE SEQUENCE [LARGE SCALE GENOMIC DNA]</scope>
    <source>
        <strain evidence="6">SQ345</strain>
    </source>
</reference>
<dbReference type="InterPro" id="IPR036388">
    <property type="entry name" value="WH-like_DNA-bd_sf"/>
</dbReference>
<dbReference type="RefSeq" id="WP_348387630.1">
    <property type="nucleotide sequence ID" value="NZ_CP134146.1"/>
</dbReference>
<keyword evidence="1" id="KW-0805">Transcription regulation</keyword>
<dbReference type="InterPro" id="IPR011711">
    <property type="entry name" value="GntR_C"/>
</dbReference>
<dbReference type="SMART" id="SM00345">
    <property type="entry name" value="HTH_GNTR"/>
    <property type="match status" value="1"/>
</dbReference>
<proteinExistence type="predicted"/>
<keyword evidence="2" id="KW-0238">DNA-binding</keyword>